<protein>
    <submittedName>
        <fullName evidence="1">Uncharacterized protein</fullName>
    </submittedName>
</protein>
<comment type="caution">
    <text evidence="1">The sequence shown here is derived from an EMBL/GenBank/DDBJ whole genome shotgun (WGS) entry which is preliminary data.</text>
</comment>
<dbReference type="EMBL" id="CM056743">
    <property type="protein sequence ID" value="KAJ8672552.1"/>
    <property type="molecule type" value="Genomic_DNA"/>
</dbReference>
<accession>A0ACC2NQM1</accession>
<gene>
    <name evidence="1" type="ORF">QAD02_003811</name>
</gene>
<reference evidence="1" key="1">
    <citation type="submission" date="2023-04" db="EMBL/GenBank/DDBJ databases">
        <title>A chromosome-level genome assembly of the parasitoid wasp Eretmocerus hayati.</title>
        <authorList>
            <person name="Zhong Y."/>
            <person name="Liu S."/>
            <person name="Liu Y."/>
        </authorList>
    </citation>
    <scope>NUCLEOTIDE SEQUENCE</scope>
    <source>
        <strain evidence="1">ZJU_SS_LIU_2023</strain>
    </source>
</reference>
<name>A0ACC2NQM1_9HYME</name>
<sequence length="336" mass="38496">MKFLACSRCLEVDASRRSQPAQDITNPLMVTKRPTPKLVPTPVMADESSSSGRRCQLPKLLLALTPWRRRGRASRGNKQTQTCQPAMASSSSLRRSVRIAESQVQRRQRSTRYSSRPVSRTQRLIRLYEERAKSPVVQEFNNDEQSLESHQNFKNKLNSLDFRRMNTVALENPRKLEHEDIGRACRSTSRDRNRDDGETPPTKLERKTLLEDFLRERQRIELAVDELLCGTDPGSMALKKGEKDALEDPGSRRVRFAEIVQLEPAEIEVSVDTGEACKLENFYAQSTMTFLKDATVEDKSLVIKLTPKDEIDDLEEQAGMRKPRQFVFKNFGKLKI</sequence>
<keyword evidence="2" id="KW-1185">Reference proteome</keyword>
<evidence type="ECO:0000313" key="2">
    <source>
        <dbReference type="Proteomes" id="UP001239111"/>
    </source>
</evidence>
<dbReference type="Proteomes" id="UP001239111">
    <property type="component" value="Chromosome 3"/>
</dbReference>
<organism evidence="1 2">
    <name type="scientific">Eretmocerus hayati</name>
    <dbReference type="NCBI Taxonomy" id="131215"/>
    <lineage>
        <taxon>Eukaryota</taxon>
        <taxon>Metazoa</taxon>
        <taxon>Ecdysozoa</taxon>
        <taxon>Arthropoda</taxon>
        <taxon>Hexapoda</taxon>
        <taxon>Insecta</taxon>
        <taxon>Pterygota</taxon>
        <taxon>Neoptera</taxon>
        <taxon>Endopterygota</taxon>
        <taxon>Hymenoptera</taxon>
        <taxon>Apocrita</taxon>
        <taxon>Proctotrupomorpha</taxon>
        <taxon>Chalcidoidea</taxon>
        <taxon>Aphelinidae</taxon>
        <taxon>Aphelininae</taxon>
        <taxon>Eretmocerus</taxon>
    </lineage>
</organism>
<evidence type="ECO:0000313" key="1">
    <source>
        <dbReference type="EMBL" id="KAJ8672552.1"/>
    </source>
</evidence>
<proteinExistence type="predicted"/>